<dbReference type="OrthoDB" id="5354786at2"/>
<evidence type="ECO:0000256" key="1">
    <source>
        <dbReference type="SAM" id="SignalP"/>
    </source>
</evidence>
<evidence type="ECO:0000313" key="2">
    <source>
        <dbReference type="EMBL" id="EAT99923.1"/>
    </source>
</evidence>
<dbReference type="KEGG" id="ccv:CCV52592_0426"/>
<evidence type="ECO:0000313" key="3">
    <source>
        <dbReference type="Proteomes" id="UP000006380"/>
    </source>
</evidence>
<dbReference type="AlphaFoldDB" id="A7H0E0"/>
<accession>A7H0E0</accession>
<proteinExistence type="predicted"/>
<keyword evidence="1" id="KW-0732">Signal</keyword>
<dbReference type="HOGENOM" id="CLU_1425597_0_0_7"/>
<dbReference type="STRING" id="360105.CCV52592_0426"/>
<dbReference type="EMBL" id="CP000767">
    <property type="protein sequence ID" value="EAT99923.1"/>
    <property type="molecule type" value="Genomic_DNA"/>
</dbReference>
<gene>
    <name evidence="2" type="ORF">CCV52592_0426</name>
</gene>
<keyword evidence="3" id="KW-1185">Reference proteome</keyword>
<protein>
    <submittedName>
        <fullName evidence="2">TraT complement resistance protein</fullName>
    </submittedName>
</protein>
<feature type="chain" id="PRO_5002706977" evidence="1">
    <location>
        <begin position="20"/>
        <end position="190"/>
    </location>
</feature>
<sequence>MKTLLVIFAAILFAGCASNVPTISSRTSAPIFITMKDANASVFVNFKNTATGEDVNSEIIAEFVKNGFISTSNMAKADFVVLGDVQGFDRLIRRDFDSRFYMGYGFGRRPFGMFGYSFGFPFDDDDFVTNSYFYTMQASVLIRQKGYPDKSTNITLYQGGNTYSKSYIWPYFKERLARQIVGFFYNIQQK</sequence>
<feature type="signal peptide" evidence="1">
    <location>
        <begin position="1"/>
        <end position="19"/>
    </location>
</feature>
<name>A7H0E0_CAMC5</name>
<reference evidence="2" key="1">
    <citation type="submission" date="2016-07" db="EMBL/GenBank/DDBJ databases">
        <title>Comparative genomics of the Campylobacter concisus group.</title>
        <authorList>
            <person name="Miller W.G."/>
            <person name="Yee E."/>
            <person name="Chapman M.H."/>
            <person name="Huynh S."/>
            <person name="Bono J.L."/>
            <person name="On S.L.W."/>
            <person name="StLeger J."/>
            <person name="Foster G."/>
            <person name="Parker C.T."/>
        </authorList>
    </citation>
    <scope>NUCLEOTIDE SEQUENCE</scope>
    <source>
        <strain evidence="2">525.92</strain>
    </source>
</reference>
<dbReference type="PROSITE" id="PS51257">
    <property type="entry name" value="PROKAR_LIPOPROTEIN"/>
    <property type="match status" value="1"/>
</dbReference>
<organism evidence="2 3">
    <name type="scientific">Campylobacter curvus (strain 525.92)</name>
    <dbReference type="NCBI Taxonomy" id="360105"/>
    <lineage>
        <taxon>Bacteria</taxon>
        <taxon>Pseudomonadati</taxon>
        <taxon>Campylobacterota</taxon>
        <taxon>Epsilonproteobacteria</taxon>
        <taxon>Campylobacterales</taxon>
        <taxon>Campylobacteraceae</taxon>
        <taxon>Campylobacter</taxon>
    </lineage>
</organism>
<dbReference type="Proteomes" id="UP000006380">
    <property type="component" value="Chromosome"/>
</dbReference>
<dbReference type="RefSeq" id="WP_011992704.1">
    <property type="nucleotide sequence ID" value="NC_009715.2"/>
</dbReference>